<organism evidence="11 12">
    <name type="scientific">Aquimarina amphilecti</name>
    <dbReference type="NCBI Taxonomy" id="1038014"/>
    <lineage>
        <taxon>Bacteria</taxon>
        <taxon>Pseudomonadati</taxon>
        <taxon>Bacteroidota</taxon>
        <taxon>Flavobacteriia</taxon>
        <taxon>Flavobacteriales</taxon>
        <taxon>Flavobacteriaceae</taxon>
        <taxon>Aquimarina</taxon>
    </lineage>
</organism>
<dbReference type="RefSeq" id="WP_091408243.1">
    <property type="nucleotide sequence ID" value="NZ_FOAB01000004.1"/>
</dbReference>
<feature type="domain" description="TonB-dependent receptor plug" evidence="9">
    <location>
        <begin position="161"/>
        <end position="235"/>
    </location>
</feature>
<dbReference type="Proteomes" id="UP000198521">
    <property type="component" value="Unassembled WGS sequence"/>
</dbReference>
<evidence type="ECO:0000256" key="5">
    <source>
        <dbReference type="ARBA" id="ARBA00023136"/>
    </source>
</evidence>
<dbReference type="Gene3D" id="2.60.40.1120">
    <property type="entry name" value="Carboxypeptidase-like, regulatory domain"/>
    <property type="match status" value="1"/>
</dbReference>
<evidence type="ECO:0000256" key="6">
    <source>
        <dbReference type="ARBA" id="ARBA00023237"/>
    </source>
</evidence>
<keyword evidence="3 7" id="KW-1134">Transmembrane beta strand</keyword>
<protein>
    <submittedName>
        <fullName evidence="11">Outer membrane receptor proteins, mostly Fe transport</fullName>
    </submittedName>
</protein>
<dbReference type="InterPro" id="IPR039426">
    <property type="entry name" value="TonB-dep_rcpt-like"/>
</dbReference>
<evidence type="ECO:0000256" key="3">
    <source>
        <dbReference type="ARBA" id="ARBA00022452"/>
    </source>
</evidence>
<dbReference type="InterPro" id="IPR036942">
    <property type="entry name" value="Beta-barrel_TonB_sf"/>
</dbReference>
<evidence type="ECO:0000259" key="9">
    <source>
        <dbReference type="Pfam" id="PF07715"/>
    </source>
</evidence>
<dbReference type="Gene3D" id="2.170.130.10">
    <property type="entry name" value="TonB-dependent receptor, plug domain"/>
    <property type="match status" value="1"/>
</dbReference>
<evidence type="ECO:0000256" key="7">
    <source>
        <dbReference type="PROSITE-ProRule" id="PRU01360"/>
    </source>
</evidence>
<dbReference type="InterPro" id="IPR037066">
    <property type="entry name" value="Plug_dom_sf"/>
</dbReference>
<dbReference type="PANTHER" id="PTHR40980">
    <property type="entry name" value="PLUG DOMAIN-CONTAINING PROTEIN"/>
    <property type="match status" value="1"/>
</dbReference>
<keyword evidence="6 7" id="KW-0998">Cell outer membrane</keyword>
<reference evidence="11 12" key="1">
    <citation type="submission" date="2016-10" db="EMBL/GenBank/DDBJ databases">
        <authorList>
            <person name="de Groot N.N."/>
        </authorList>
    </citation>
    <scope>NUCLEOTIDE SEQUENCE [LARGE SCALE GENOMIC DNA]</scope>
    <source>
        <strain evidence="11 12">DSM 25232</strain>
    </source>
</reference>
<dbReference type="AlphaFoldDB" id="A0A1H7PGR1"/>
<evidence type="ECO:0000256" key="4">
    <source>
        <dbReference type="ARBA" id="ARBA00022692"/>
    </source>
</evidence>
<feature type="domain" description="Outer membrane protein beta-barrel" evidence="10">
    <location>
        <begin position="383"/>
        <end position="782"/>
    </location>
</feature>
<name>A0A1H7PGR1_AQUAM</name>
<keyword evidence="11" id="KW-0675">Receptor</keyword>
<proteinExistence type="inferred from homology"/>
<keyword evidence="12" id="KW-1185">Reference proteome</keyword>
<accession>A0A1H7PGR1</accession>
<dbReference type="SUPFAM" id="SSF56935">
    <property type="entry name" value="Porins"/>
    <property type="match status" value="1"/>
</dbReference>
<evidence type="ECO:0000256" key="2">
    <source>
        <dbReference type="ARBA" id="ARBA00022448"/>
    </source>
</evidence>
<dbReference type="Gene3D" id="2.40.170.20">
    <property type="entry name" value="TonB-dependent receptor, beta-barrel domain"/>
    <property type="match status" value="1"/>
</dbReference>
<comment type="subcellular location">
    <subcellularLocation>
        <location evidence="1 7">Cell outer membrane</location>
        <topology evidence="1 7">Multi-pass membrane protein</topology>
    </subcellularLocation>
</comment>
<dbReference type="Pfam" id="PF14905">
    <property type="entry name" value="OMP_b-brl_3"/>
    <property type="match status" value="1"/>
</dbReference>
<dbReference type="PANTHER" id="PTHR40980:SF4">
    <property type="entry name" value="TONB-DEPENDENT RECEPTOR-LIKE BETA-BARREL DOMAIN-CONTAINING PROTEIN"/>
    <property type="match status" value="1"/>
</dbReference>
<dbReference type="InterPro" id="IPR012910">
    <property type="entry name" value="Plug_dom"/>
</dbReference>
<comment type="similarity">
    <text evidence="7">Belongs to the TonB-dependent receptor family.</text>
</comment>
<evidence type="ECO:0000256" key="1">
    <source>
        <dbReference type="ARBA" id="ARBA00004571"/>
    </source>
</evidence>
<dbReference type="InterPro" id="IPR008969">
    <property type="entry name" value="CarboxyPept-like_regulatory"/>
</dbReference>
<keyword evidence="5 7" id="KW-0472">Membrane</keyword>
<keyword evidence="2 7" id="KW-0813">Transport</keyword>
<dbReference type="GO" id="GO:0009279">
    <property type="term" value="C:cell outer membrane"/>
    <property type="evidence" value="ECO:0007669"/>
    <property type="project" value="UniProtKB-SubCell"/>
</dbReference>
<dbReference type="Pfam" id="PF07715">
    <property type="entry name" value="Plug"/>
    <property type="match status" value="1"/>
</dbReference>
<gene>
    <name evidence="11" type="ORF">SAMN04487910_2201</name>
</gene>
<keyword evidence="4 7" id="KW-0812">Transmembrane</keyword>
<evidence type="ECO:0000256" key="8">
    <source>
        <dbReference type="SAM" id="MobiDB-lite"/>
    </source>
</evidence>
<dbReference type="Pfam" id="PF13715">
    <property type="entry name" value="CarbopepD_reg_2"/>
    <property type="match status" value="1"/>
</dbReference>
<dbReference type="OrthoDB" id="8764943at2"/>
<evidence type="ECO:0000313" key="11">
    <source>
        <dbReference type="EMBL" id="SEL34658.1"/>
    </source>
</evidence>
<evidence type="ECO:0000259" key="10">
    <source>
        <dbReference type="Pfam" id="PF14905"/>
    </source>
</evidence>
<dbReference type="SUPFAM" id="SSF49464">
    <property type="entry name" value="Carboxypeptidase regulatory domain-like"/>
    <property type="match status" value="1"/>
</dbReference>
<evidence type="ECO:0000313" key="12">
    <source>
        <dbReference type="Proteomes" id="UP000198521"/>
    </source>
</evidence>
<dbReference type="InterPro" id="IPR041700">
    <property type="entry name" value="OMP_b-brl_3"/>
</dbReference>
<dbReference type="STRING" id="1038014.SAMN04487910_2201"/>
<feature type="region of interest" description="Disordered" evidence="8">
    <location>
        <begin position="789"/>
        <end position="808"/>
    </location>
</feature>
<dbReference type="PROSITE" id="PS52016">
    <property type="entry name" value="TONB_DEPENDENT_REC_3"/>
    <property type="match status" value="1"/>
</dbReference>
<sequence>MKKINLPSSRQQAGQKLILFFLLFSFSMIIAQPSNNVILGTIEGKVIDKNLDQPIPYATIIVNDWADKLISGGITKEDGTFSITDIPKGSYILKIQFIGYKSHSQPLEISKKSKNINVGTISLEEEAQALDDVTIIAERTTIEQKIDRKVINIGKDLTTTGGTAAEIMQNIPSVNVDQDGNIALRGNPNVQVLIDGKPTNISPTQLLKQIPSTSIKSVELITNPSAKYNPEGMSGIINIVLRKNANIGFNGNINLGVNWDKNARFNSSIDLNYRSGKINVYGNYGANITKNLNQGFVFRGDQNYRTDFRFRDNNKSHLFKVGFDYYINDKNTISLYTNQNLFDGKTIGTTDILFFDTPGNDIFQDLINKSDNLGSTYNFDYKHDFKKEGHNIELELDYNVFEGDSNDDFNFVGGLTPNYDDILDNERTNTTINLDYVNPLSEKAKLELGYEGRLRRTDNEYQSTLFDDSKYRYDRDIHALYATYGKNYEKWSYQLGARLESYQVEAIFNNQKVFEDDIFTIYPSAYLTYTPGEKNSYQLSYSRRVDRPGLNQVNPIREWSTPRITSRGNPELDPQFTNSIELNYTRKLTGGSITAGTFYRLINDEINQTLLADPTVEEGQILTFENFDNNSAYGVEISSNYRPTKWWNFNASFDLYAQTQKGIVEDIVEVNGMDEIVQVSSEVDAVVYNFRMNNNFKATKNLTFQIFGFYRGEQEGIQFKTKPFYFINTGARYNFLQGKGTASINFNDIFNTMRFRFSGDFPFEQNGQFQGETQTVFLGLSYRFGSGKNRKVSRKRRDKNEKSGGGIL</sequence>
<dbReference type="EMBL" id="FOAB01000004">
    <property type="protein sequence ID" value="SEL34658.1"/>
    <property type="molecule type" value="Genomic_DNA"/>
</dbReference>